<evidence type="ECO:0000256" key="1">
    <source>
        <dbReference type="ARBA" id="ARBA00007247"/>
    </source>
</evidence>
<dbReference type="GO" id="GO:0045944">
    <property type="term" value="P:positive regulation of transcription by RNA polymerase II"/>
    <property type="evidence" value="ECO:0007669"/>
    <property type="project" value="TreeGrafter"/>
</dbReference>
<dbReference type="Proteomes" id="UP000193498">
    <property type="component" value="Unassembled WGS sequence"/>
</dbReference>
<evidence type="ECO:0000259" key="6">
    <source>
        <dbReference type="PROSITE" id="PS51299"/>
    </source>
</evidence>
<dbReference type="SUPFAM" id="SSF54616">
    <property type="entry name" value="DNA-binding domain of Mlu1-box binding protein MBP1"/>
    <property type="match status" value="1"/>
</dbReference>
<keyword evidence="8" id="KW-1185">Reference proteome</keyword>
<evidence type="ECO:0000313" key="7">
    <source>
        <dbReference type="EMBL" id="ORX97886.1"/>
    </source>
</evidence>
<keyword evidence="4" id="KW-0804">Transcription</keyword>
<dbReference type="GO" id="GO:0003700">
    <property type="term" value="F:DNA-binding transcription factor activity"/>
    <property type="evidence" value="ECO:0007669"/>
    <property type="project" value="TreeGrafter"/>
</dbReference>
<keyword evidence="3" id="KW-0238">DNA-binding</keyword>
<evidence type="ECO:0000313" key="8">
    <source>
        <dbReference type="Proteomes" id="UP000193498"/>
    </source>
</evidence>
<feature type="domain" description="HTH APSES-type" evidence="6">
    <location>
        <begin position="78"/>
        <end position="184"/>
    </location>
</feature>
<comment type="caution">
    <text evidence="7">The sequence shown here is derived from an EMBL/GenBank/DDBJ whole genome shotgun (WGS) entry which is preliminary data.</text>
</comment>
<feature type="compositionally biased region" description="Low complexity" evidence="5">
    <location>
        <begin position="268"/>
        <end position="279"/>
    </location>
</feature>
<dbReference type="Gene3D" id="3.10.260.10">
    <property type="entry name" value="Transcription regulator HTH, APSES-type DNA-binding domain"/>
    <property type="match status" value="1"/>
</dbReference>
<dbReference type="InterPro" id="IPR029790">
    <property type="entry name" value="EFG1/Phd1/StuA"/>
</dbReference>
<dbReference type="InterPro" id="IPR003163">
    <property type="entry name" value="Tscrpt_reg_HTH_APSES-type"/>
</dbReference>
<evidence type="ECO:0000256" key="4">
    <source>
        <dbReference type="ARBA" id="ARBA00023163"/>
    </source>
</evidence>
<reference evidence="7 8" key="1">
    <citation type="submission" date="2016-07" db="EMBL/GenBank/DDBJ databases">
        <title>Pervasive Adenine N6-methylation of Active Genes in Fungi.</title>
        <authorList>
            <consortium name="DOE Joint Genome Institute"/>
            <person name="Mondo S.J."/>
            <person name="Dannebaum R.O."/>
            <person name="Kuo R.C."/>
            <person name="Labutti K."/>
            <person name="Haridas S."/>
            <person name="Kuo A."/>
            <person name="Salamov A."/>
            <person name="Ahrendt S.R."/>
            <person name="Lipzen A."/>
            <person name="Sullivan W."/>
            <person name="Andreopoulos W.B."/>
            <person name="Clum A."/>
            <person name="Lindquist E."/>
            <person name="Daum C."/>
            <person name="Ramamoorthy G.K."/>
            <person name="Gryganskyi A."/>
            <person name="Culley D."/>
            <person name="Magnuson J.K."/>
            <person name="James T.Y."/>
            <person name="O'Malley M.A."/>
            <person name="Stajich J.E."/>
            <person name="Spatafora J.W."/>
            <person name="Visel A."/>
            <person name="Grigoriev I.V."/>
        </authorList>
    </citation>
    <scope>NUCLEOTIDE SEQUENCE [LARGE SCALE GENOMIC DNA]</scope>
    <source>
        <strain evidence="7 8">CBS 931.73</strain>
    </source>
</reference>
<dbReference type="PANTHER" id="PTHR47792">
    <property type="entry name" value="PROTEIN SOK2-RELATED"/>
    <property type="match status" value="1"/>
</dbReference>
<keyword evidence="2" id="KW-0805">Transcription regulation</keyword>
<gene>
    <name evidence="7" type="ORF">K493DRAFT_313896</name>
</gene>
<feature type="compositionally biased region" description="Polar residues" evidence="5">
    <location>
        <begin position="317"/>
        <end position="329"/>
    </location>
</feature>
<dbReference type="STRING" id="1314790.A0A1Y1YJF3"/>
<dbReference type="GO" id="GO:0043565">
    <property type="term" value="F:sequence-specific DNA binding"/>
    <property type="evidence" value="ECO:0007669"/>
    <property type="project" value="TreeGrafter"/>
</dbReference>
<dbReference type="EMBL" id="MCFE01000124">
    <property type="protein sequence ID" value="ORX97886.1"/>
    <property type="molecule type" value="Genomic_DNA"/>
</dbReference>
<dbReference type="PANTHER" id="PTHR47792:SF1">
    <property type="entry name" value="PROTEIN SOK2-RELATED"/>
    <property type="match status" value="1"/>
</dbReference>
<proteinExistence type="inferred from homology"/>
<evidence type="ECO:0000256" key="3">
    <source>
        <dbReference type="ARBA" id="ARBA00023125"/>
    </source>
</evidence>
<evidence type="ECO:0000256" key="2">
    <source>
        <dbReference type="ARBA" id="ARBA00023015"/>
    </source>
</evidence>
<accession>A0A1Y1YJF3</accession>
<organism evidence="7 8">
    <name type="scientific">Basidiobolus meristosporus CBS 931.73</name>
    <dbReference type="NCBI Taxonomy" id="1314790"/>
    <lineage>
        <taxon>Eukaryota</taxon>
        <taxon>Fungi</taxon>
        <taxon>Fungi incertae sedis</taxon>
        <taxon>Zoopagomycota</taxon>
        <taxon>Entomophthoromycotina</taxon>
        <taxon>Basidiobolomycetes</taxon>
        <taxon>Basidiobolales</taxon>
        <taxon>Basidiobolaceae</taxon>
        <taxon>Basidiobolus</taxon>
    </lineage>
</organism>
<feature type="compositionally biased region" description="Low complexity" evidence="5">
    <location>
        <begin position="406"/>
        <end position="419"/>
    </location>
</feature>
<dbReference type="InterPro" id="IPR018004">
    <property type="entry name" value="KilA/APSES_HTH"/>
</dbReference>
<evidence type="ECO:0000256" key="5">
    <source>
        <dbReference type="SAM" id="MobiDB-lite"/>
    </source>
</evidence>
<dbReference type="InterPro" id="IPR036887">
    <property type="entry name" value="HTH_APSES_sf"/>
</dbReference>
<name>A0A1Y1YJF3_9FUNG</name>
<protein>
    <recommendedName>
        <fullName evidence="6">HTH APSES-type domain-containing protein</fullName>
    </recommendedName>
</protein>
<dbReference type="GO" id="GO:0005634">
    <property type="term" value="C:nucleus"/>
    <property type="evidence" value="ECO:0007669"/>
    <property type="project" value="TreeGrafter"/>
</dbReference>
<comment type="similarity">
    <text evidence="1">Belongs to the EFG1/PHD1/stuA family.</text>
</comment>
<dbReference type="Pfam" id="PF04383">
    <property type="entry name" value="KilA-N"/>
    <property type="match status" value="1"/>
</dbReference>
<dbReference type="AlphaFoldDB" id="A0A1Y1YJF3"/>
<dbReference type="SMART" id="SM01252">
    <property type="entry name" value="KilA-N"/>
    <property type="match status" value="1"/>
</dbReference>
<dbReference type="InParanoid" id="A0A1Y1YJF3"/>
<feature type="region of interest" description="Disordered" evidence="5">
    <location>
        <begin position="295"/>
        <end position="333"/>
    </location>
</feature>
<sequence>MNSSGLPHSFPMPVPIQESYYNNSNSSQFSPGYPPQSGIPSVKWSPNGAWTGPMIPQGINDSWSSMSGMSSMNRPRPKLTTTLWEDENTVCFQVDAKGICVARRQDNDMVNGTKLLNVTGMSRGKRDGILKNEKGRVVVKVGAMHLKGVWITMSRAKALAAQFKISDLLFPLLVEDPSPYLYSPHYPSALPSRIGGLPAQSNLYMTSFADPAAASVRSQPQQHFMAPHTRMGYGSPVVPMNDTHNVGVLPQSSQNQFSIPYRYPGGNPHSHSPSMTHSSQGIEPYLMSDVSRIHSRSPLSQGGINHPEGTAPGDVPTQPSINGASNPHQATGYGAETSFNRIQSYNVQSTPKVMGHQLVPSSMIGKRREHPEDGDAESSNDNQTLPEPPHPHSETMFGPLGGRGYSFPSPCSLPSPSMSQTQQDLPPVNKRTKVLRYDSNPNTGYINPHHQQTKPIDTLRMPTPVGQESVGLIFGTFSPPESESEGGFTDTKLGSVRDYDEPVAMPHNNDISRFGYTNSPKLIYS</sequence>
<dbReference type="PROSITE" id="PS51299">
    <property type="entry name" value="HTH_APSES"/>
    <property type="match status" value="1"/>
</dbReference>
<feature type="region of interest" description="Disordered" evidence="5">
    <location>
        <begin position="257"/>
        <end position="281"/>
    </location>
</feature>
<dbReference type="OrthoDB" id="5407653at2759"/>
<feature type="region of interest" description="Disordered" evidence="5">
    <location>
        <begin position="365"/>
        <end position="427"/>
    </location>
</feature>